<dbReference type="AlphaFoldDB" id="A0A4U9R1D5"/>
<reference evidence="1 2" key="1">
    <citation type="submission" date="2019-05" db="EMBL/GenBank/DDBJ databases">
        <authorList>
            <consortium name="Pathogen Informatics"/>
        </authorList>
    </citation>
    <scope>NUCLEOTIDE SEQUENCE [LARGE SCALE GENOMIC DNA]</scope>
    <source>
        <strain evidence="1 2">NCTC503</strain>
    </source>
</reference>
<dbReference type="Proteomes" id="UP000308489">
    <property type="component" value="Chromosome 1"/>
</dbReference>
<name>A0A4U9R1D5_HATHI</name>
<dbReference type="Pfam" id="PF10004">
    <property type="entry name" value="DUF2247"/>
    <property type="match status" value="1"/>
</dbReference>
<dbReference type="KEGG" id="hhw:NCTC503_00517"/>
<sequence length="180" mass="21779">MQFLRNEVIKIYTIDLFKNCNLKMTWSDVHWGIKEFLLDIESVSKFAEEYLTNDSQTCIDEIYELAWRTKDRELTLSLLNSVLKKLPEQNTQDNETTIRRWRYCIIKTLREHESNNSNLLDKMEIVYPDFNYPVEMRGFIKYMPPDDDYNPCKYGVEENEQHMIDKIDDFIKIEWNKINL</sequence>
<accession>A0A4U9R1D5</accession>
<proteinExistence type="predicted"/>
<keyword evidence="2" id="KW-1185">Reference proteome</keyword>
<evidence type="ECO:0000313" key="1">
    <source>
        <dbReference type="EMBL" id="VTQ84308.1"/>
    </source>
</evidence>
<protein>
    <submittedName>
        <fullName evidence="1">Uncharacterized protein conserved in bacteria</fullName>
    </submittedName>
</protein>
<dbReference type="EMBL" id="LR590481">
    <property type="protein sequence ID" value="VTQ84308.1"/>
    <property type="molecule type" value="Genomic_DNA"/>
</dbReference>
<dbReference type="InterPro" id="IPR016630">
    <property type="entry name" value="UCP015278"/>
</dbReference>
<gene>
    <name evidence="1" type="ORF">NCTC503_00517</name>
</gene>
<dbReference type="OrthoDB" id="2882291at2"/>
<evidence type="ECO:0000313" key="2">
    <source>
        <dbReference type="Proteomes" id="UP000308489"/>
    </source>
</evidence>
<dbReference type="PIRSF" id="PIRSF015278">
    <property type="entry name" value="UCP015278"/>
    <property type="match status" value="1"/>
</dbReference>
<organism evidence="1 2">
    <name type="scientific">Hathewaya histolytica</name>
    <name type="common">Clostridium histolyticum</name>
    <dbReference type="NCBI Taxonomy" id="1498"/>
    <lineage>
        <taxon>Bacteria</taxon>
        <taxon>Bacillati</taxon>
        <taxon>Bacillota</taxon>
        <taxon>Clostridia</taxon>
        <taxon>Eubacteriales</taxon>
        <taxon>Clostridiaceae</taxon>
        <taxon>Hathewaya</taxon>
    </lineage>
</organism>
<dbReference type="RefSeq" id="WP_138209300.1">
    <property type="nucleotide sequence ID" value="NZ_CBCRUQ010000009.1"/>
</dbReference>